<reference evidence="2 3" key="1">
    <citation type="journal article" date="2013" name="BMC Genomics">
        <title>Reconstruction of the lipid metabolism for the microalga Monoraphidium neglectum from its genome sequence reveals characteristics suitable for biofuel production.</title>
        <authorList>
            <person name="Bogen C."/>
            <person name="Al-Dilaimi A."/>
            <person name="Albersmeier A."/>
            <person name="Wichmann J."/>
            <person name="Grundmann M."/>
            <person name="Rupp O."/>
            <person name="Lauersen K.J."/>
            <person name="Blifernez-Klassen O."/>
            <person name="Kalinowski J."/>
            <person name="Goesmann A."/>
            <person name="Mussgnug J.H."/>
            <person name="Kruse O."/>
        </authorList>
    </citation>
    <scope>NUCLEOTIDE SEQUENCE [LARGE SCALE GENOMIC DNA]</scope>
    <source>
        <strain evidence="2 3">SAG 48.87</strain>
    </source>
</reference>
<sequence length="141" mass="15645">MQSRLNAPRILQVKKVVNYCVSKLAELSVPLMPLDVTWDPDSRLPPPQDRFMFQGQEQQQGQQEGTGSAEGADQQQQQQQAPGPRLQYLELTCNGMAVPCELSVAAVKKFIWRRSDDVLFIYRVLDPASPAPMPVIGPPAA</sequence>
<dbReference type="GeneID" id="25733418"/>
<gene>
    <name evidence="2" type="ORF">MNEG_15728</name>
</gene>
<evidence type="ECO:0000313" key="2">
    <source>
        <dbReference type="EMBL" id="KIY92236.1"/>
    </source>
</evidence>
<dbReference type="EMBL" id="KK105824">
    <property type="protein sequence ID" value="KIY92236.1"/>
    <property type="molecule type" value="Genomic_DNA"/>
</dbReference>
<dbReference type="Pfam" id="PF11816">
    <property type="entry name" value="DUF3337"/>
    <property type="match status" value="1"/>
</dbReference>
<name>A0A0D2LQN5_9CHLO</name>
<dbReference type="AlphaFoldDB" id="A0A0D2LQN5"/>
<keyword evidence="3" id="KW-1185">Reference proteome</keyword>
<dbReference type="Proteomes" id="UP000054498">
    <property type="component" value="Unassembled WGS sequence"/>
</dbReference>
<protein>
    <submittedName>
        <fullName evidence="2">Uncharacterized protein</fullName>
    </submittedName>
</protein>
<feature type="region of interest" description="Disordered" evidence="1">
    <location>
        <begin position="36"/>
        <end position="83"/>
    </location>
</feature>
<dbReference type="InterPro" id="IPR021772">
    <property type="entry name" value="WDR48/Bun107"/>
</dbReference>
<evidence type="ECO:0000313" key="3">
    <source>
        <dbReference type="Proteomes" id="UP000054498"/>
    </source>
</evidence>
<dbReference type="RefSeq" id="XP_013891256.1">
    <property type="nucleotide sequence ID" value="XM_014035802.1"/>
</dbReference>
<accession>A0A0D2LQN5</accession>
<dbReference type="STRING" id="145388.A0A0D2LQN5"/>
<dbReference type="KEGG" id="mng:MNEG_15728"/>
<proteinExistence type="predicted"/>
<evidence type="ECO:0000256" key="1">
    <source>
        <dbReference type="SAM" id="MobiDB-lite"/>
    </source>
</evidence>
<organism evidence="2 3">
    <name type="scientific">Monoraphidium neglectum</name>
    <dbReference type="NCBI Taxonomy" id="145388"/>
    <lineage>
        <taxon>Eukaryota</taxon>
        <taxon>Viridiplantae</taxon>
        <taxon>Chlorophyta</taxon>
        <taxon>core chlorophytes</taxon>
        <taxon>Chlorophyceae</taxon>
        <taxon>CS clade</taxon>
        <taxon>Sphaeropleales</taxon>
        <taxon>Selenastraceae</taxon>
        <taxon>Monoraphidium</taxon>
    </lineage>
</organism>
<dbReference type="OrthoDB" id="2421129at2759"/>
<feature type="compositionally biased region" description="Low complexity" evidence="1">
    <location>
        <begin position="54"/>
        <end position="65"/>
    </location>
</feature>